<evidence type="ECO:0000256" key="4">
    <source>
        <dbReference type="ARBA" id="ARBA00022692"/>
    </source>
</evidence>
<keyword evidence="8" id="KW-0732">Signal</keyword>
<evidence type="ECO:0000256" key="6">
    <source>
        <dbReference type="ARBA" id="ARBA00023136"/>
    </source>
</evidence>
<keyword evidence="6 7" id="KW-0472">Membrane</keyword>
<feature type="transmembrane region" description="Helical" evidence="7">
    <location>
        <begin position="61"/>
        <end position="87"/>
    </location>
</feature>
<dbReference type="PROSITE" id="PS50928">
    <property type="entry name" value="ABC_TM1"/>
    <property type="match status" value="1"/>
</dbReference>
<dbReference type="InterPro" id="IPR000515">
    <property type="entry name" value="MetI-like"/>
</dbReference>
<feature type="transmembrane region" description="Helical" evidence="7">
    <location>
        <begin position="220"/>
        <end position="240"/>
    </location>
</feature>
<feature type="non-terminal residue" evidence="10">
    <location>
        <position position="1"/>
    </location>
</feature>
<evidence type="ECO:0000256" key="7">
    <source>
        <dbReference type="RuleBase" id="RU363032"/>
    </source>
</evidence>
<dbReference type="PANTHER" id="PTHR30151:SF0">
    <property type="entry name" value="ABC TRANSPORTER PERMEASE PROTEIN MJ0413-RELATED"/>
    <property type="match status" value="1"/>
</dbReference>
<evidence type="ECO:0000259" key="9">
    <source>
        <dbReference type="PROSITE" id="PS50928"/>
    </source>
</evidence>
<feature type="transmembrane region" description="Helical" evidence="7">
    <location>
        <begin position="184"/>
        <end position="208"/>
    </location>
</feature>
<protein>
    <submittedName>
        <fullName evidence="10">ABC transporter permease</fullName>
    </submittedName>
</protein>
<feature type="transmembrane region" description="Helical" evidence="7">
    <location>
        <begin position="107"/>
        <end position="135"/>
    </location>
</feature>
<keyword evidence="2 7" id="KW-0813">Transport</keyword>
<dbReference type="EMBL" id="JBHTIR010003425">
    <property type="protein sequence ID" value="MFD0855183.1"/>
    <property type="molecule type" value="Genomic_DNA"/>
</dbReference>
<dbReference type="Proteomes" id="UP001597083">
    <property type="component" value="Unassembled WGS sequence"/>
</dbReference>
<accession>A0ABW3CN85</accession>
<sequence length="256" mass="27653">GRLWLFALLVGLWEIATRAVADPVFPPPSQIVRTLYETWFSGAVSDFFLTQEARDDFRPSLTNLFAGWTIASVAGVALGLVLGRFRAVGDVLEPVLHFGRSVPPPTLLPFLLAVLQLGAQLQITTIVFGVIWPVLLNTIDGVRTVDPLHLETAKVFGIGGTQRLRRVILPAAAPKILAGLRTSLGFALILMVISELVGGTIGIGAHIILAQQTAEMNQMWAGILLLGVLGALFNLVFQLLEKRVLAWHVGAKRLAS</sequence>
<evidence type="ECO:0000256" key="1">
    <source>
        <dbReference type="ARBA" id="ARBA00004651"/>
    </source>
</evidence>
<evidence type="ECO:0000313" key="11">
    <source>
        <dbReference type="Proteomes" id="UP001597083"/>
    </source>
</evidence>
<proteinExistence type="inferred from homology"/>
<evidence type="ECO:0000256" key="2">
    <source>
        <dbReference type="ARBA" id="ARBA00022448"/>
    </source>
</evidence>
<keyword evidence="4 7" id="KW-0812">Transmembrane</keyword>
<dbReference type="Gene3D" id="1.10.3720.10">
    <property type="entry name" value="MetI-like"/>
    <property type="match status" value="1"/>
</dbReference>
<feature type="chain" id="PRO_5046086572" evidence="8">
    <location>
        <begin position="22"/>
        <end position="256"/>
    </location>
</feature>
<dbReference type="PANTHER" id="PTHR30151">
    <property type="entry name" value="ALKANE SULFONATE ABC TRANSPORTER-RELATED, MEMBRANE SUBUNIT"/>
    <property type="match status" value="1"/>
</dbReference>
<organism evidence="10 11">
    <name type="scientific">Actinomadura adrarensis</name>
    <dbReference type="NCBI Taxonomy" id="1819600"/>
    <lineage>
        <taxon>Bacteria</taxon>
        <taxon>Bacillati</taxon>
        <taxon>Actinomycetota</taxon>
        <taxon>Actinomycetes</taxon>
        <taxon>Streptosporangiales</taxon>
        <taxon>Thermomonosporaceae</taxon>
        <taxon>Actinomadura</taxon>
    </lineage>
</organism>
<feature type="signal peptide" evidence="8">
    <location>
        <begin position="1"/>
        <end position="21"/>
    </location>
</feature>
<keyword evidence="3" id="KW-1003">Cell membrane</keyword>
<dbReference type="SUPFAM" id="SSF161098">
    <property type="entry name" value="MetI-like"/>
    <property type="match status" value="1"/>
</dbReference>
<evidence type="ECO:0000256" key="5">
    <source>
        <dbReference type="ARBA" id="ARBA00022989"/>
    </source>
</evidence>
<feature type="domain" description="ABC transmembrane type-1" evidence="9">
    <location>
        <begin position="57"/>
        <end position="241"/>
    </location>
</feature>
<keyword evidence="5 7" id="KW-1133">Transmembrane helix</keyword>
<reference evidence="11" key="1">
    <citation type="journal article" date="2019" name="Int. J. Syst. Evol. Microbiol.">
        <title>The Global Catalogue of Microorganisms (GCM) 10K type strain sequencing project: providing services to taxonomists for standard genome sequencing and annotation.</title>
        <authorList>
            <consortium name="The Broad Institute Genomics Platform"/>
            <consortium name="The Broad Institute Genome Sequencing Center for Infectious Disease"/>
            <person name="Wu L."/>
            <person name="Ma J."/>
        </authorList>
    </citation>
    <scope>NUCLEOTIDE SEQUENCE [LARGE SCALE GENOMIC DNA]</scope>
    <source>
        <strain evidence="11">JCM 31696</strain>
    </source>
</reference>
<keyword evidence="11" id="KW-1185">Reference proteome</keyword>
<comment type="caution">
    <text evidence="10">The sequence shown here is derived from an EMBL/GenBank/DDBJ whole genome shotgun (WGS) entry which is preliminary data.</text>
</comment>
<dbReference type="CDD" id="cd06261">
    <property type="entry name" value="TM_PBP2"/>
    <property type="match status" value="1"/>
</dbReference>
<comment type="similarity">
    <text evidence="7">Belongs to the binding-protein-dependent transport system permease family.</text>
</comment>
<evidence type="ECO:0000256" key="3">
    <source>
        <dbReference type="ARBA" id="ARBA00022475"/>
    </source>
</evidence>
<name>A0ABW3CN85_9ACTN</name>
<gene>
    <name evidence="10" type="ORF">ACFQ07_23290</name>
</gene>
<dbReference type="Pfam" id="PF00528">
    <property type="entry name" value="BPD_transp_1"/>
    <property type="match status" value="1"/>
</dbReference>
<evidence type="ECO:0000313" key="10">
    <source>
        <dbReference type="EMBL" id="MFD0855183.1"/>
    </source>
</evidence>
<evidence type="ECO:0000256" key="8">
    <source>
        <dbReference type="SAM" id="SignalP"/>
    </source>
</evidence>
<comment type="subcellular location">
    <subcellularLocation>
        <location evidence="1 7">Cell membrane</location>
        <topology evidence="1 7">Multi-pass membrane protein</topology>
    </subcellularLocation>
</comment>
<dbReference type="InterPro" id="IPR035906">
    <property type="entry name" value="MetI-like_sf"/>
</dbReference>